<name>A0ABW1SRV4_9LACO</name>
<evidence type="ECO:0000313" key="8">
    <source>
        <dbReference type="EMBL" id="MFC6206803.1"/>
    </source>
</evidence>
<keyword evidence="2" id="KW-1277">Toxin-antitoxin system</keyword>
<sequence length="84" mass="10261">MNILFTNIAWEDYLYWQMNDRKTLKRLNSLIKDTQRHPFTGIGKPEPLKYQDKNAWSRRVDKVNRLVYQVMPNSLTIIQCRFHY</sequence>
<evidence type="ECO:0000256" key="3">
    <source>
        <dbReference type="ARBA" id="ARBA00022722"/>
    </source>
</evidence>
<keyword evidence="5" id="KW-0378">Hydrolase</keyword>
<evidence type="ECO:0000256" key="7">
    <source>
        <dbReference type="ARBA" id="ARBA00050056"/>
    </source>
</evidence>
<keyword evidence="9" id="KW-1185">Reference proteome</keyword>
<dbReference type="RefSeq" id="WP_191988806.1">
    <property type="nucleotide sequence ID" value="NZ_JBHSSK010000014.1"/>
</dbReference>
<dbReference type="InterPro" id="IPR009614">
    <property type="entry name" value="YoeB_toxin"/>
</dbReference>
<organism evidence="8 9">
    <name type="scientific">Levilactobacillus tongjiangensis</name>
    <dbReference type="NCBI Taxonomy" id="2486023"/>
    <lineage>
        <taxon>Bacteria</taxon>
        <taxon>Bacillati</taxon>
        <taxon>Bacillota</taxon>
        <taxon>Bacilli</taxon>
        <taxon>Lactobacillales</taxon>
        <taxon>Lactobacillaceae</taxon>
        <taxon>Levilactobacillus</taxon>
    </lineage>
</organism>
<dbReference type="NCBIfam" id="TIGR02116">
    <property type="entry name" value="toxin_Txe_YoeB"/>
    <property type="match status" value="1"/>
</dbReference>
<evidence type="ECO:0000256" key="2">
    <source>
        <dbReference type="ARBA" id="ARBA00022649"/>
    </source>
</evidence>
<evidence type="ECO:0000256" key="5">
    <source>
        <dbReference type="ARBA" id="ARBA00022801"/>
    </source>
</evidence>
<reference evidence="9" key="1">
    <citation type="journal article" date="2019" name="Int. J. Syst. Evol. Microbiol.">
        <title>The Global Catalogue of Microorganisms (GCM) 10K type strain sequencing project: providing services to taxonomists for standard genome sequencing and annotation.</title>
        <authorList>
            <consortium name="The Broad Institute Genomics Platform"/>
            <consortium name="The Broad Institute Genome Sequencing Center for Infectious Disease"/>
            <person name="Wu L."/>
            <person name="Ma J."/>
        </authorList>
    </citation>
    <scope>NUCLEOTIDE SEQUENCE [LARGE SCALE GENOMIC DNA]</scope>
    <source>
        <strain evidence="9">CCM 8905</strain>
    </source>
</reference>
<protein>
    <recommendedName>
        <fullName evidence="7">Endoribonuclease YoeB</fullName>
    </recommendedName>
    <alternativeName>
        <fullName evidence="6">Putative mRNA interferase YoeB</fullName>
    </alternativeName>
</protein>
<dbReference type="InterPro" id="IPR035093">
    <property type="entry name" value="RelE/ParE_toxin_dom_sf"/>
</dbReference>
<dbReference type="SUPFAM" id="SSF143011">
    <property type="entry name" value="RelE-like"/>
    <property type="match status" value="1"/>
</dbReference>
<evidence type="ECO:0000256" key="4">
    <source>
        <dbReference type="ARBA" id="ARBA00022759"/>
    </source>
</evidence>
<dbReference type="Proteomes" id="UP001596254">
    <property type="component" value="Unassembled WGS sequence"/>
</dbReference>
<dbReference type="Pfam" id="PF06769">
    <property type="entry name" value="YoeB_toxin"/>
    <property type="match status" value="1"/>
</dbReference>
<dbReference type="PANTHER" id="PTHR38039:SF1">
    <property type="entry name" value="TOXIN YOEB"/>
    <property type="match status" value="1"/>
</dbReference>
<evidence type="ECO:0000256" key="6">
    <source>
        <dbReference type="ARBA" id="ARBA00030388"/>
    </source>
</evidence>
<gene>
    <name evidence="8" type="ORF">ACFP1G_04840</name>
</gene>
<dbReference type="PANTHER" id="PTHR38039">
    <property type="entry name" value="TOXIN YOEB"/>
    <property type="match status" value="1"/>
</dbReference>
<comment type="similarity">
    <text evidence="1">Belongs to the YoeB family.</text>
</comment>
<dbReference type="Gene3D" id="3.30.2310.20">
    <property type="entry name" value="RelE-like"/>
    <property type="match status" value="1"/>
</dbReference>
<evidence type="ECO:0000313" key="9">
    <source>
        <dbReference type="Proteomes" id="UP001596254"/>
    </source>
</evidence>
<comment type="caution">
    <text evidence="8">The sequence shown here is derived from an EMBL/GenBank/DDBJ whole genome shotgun (WGS) entry which is preliminary data.</text>
</comment>
<evidence type="ECO:0000256" key="1">
    <source>
        <dbReference type="ARBA" id="ARBA00008172"/>
    </source>
</evidence>
<keyword evidence="4" id="KW-0255">Endonuclease</keyword>
<proteinExistence type="inferred from homology"/>
<keyword evidence="3" id="KW-0540">Nuclease</keyword>
<dbReference type="EMBL" id="JBHSSK010000014">
    <property type="protein sequence ID" value="MFC6206803.1"/>
    <property type="molecule type" value="Genomic_DNA"/>
</dbReference>
<accession>A0ABW1SRV4</accession>